<feature type="compositionally biased region" description="Pro residues" evidence="1">
    <location>
        <begin position="242"/>
        <end position="251"/>
    </location>
</feature>
<gene>
    <name evidence="2" type="ORF">XELAEV_18043696mg</name>
</gene>
<dbReference type="GO" id="GO:0005634">
    <property type="term" value="C:nucleus"/>
    <property type="evidence" value="ECO:0007669"/>
    <property type="project" value="TreeGrafter"/>
</dbReference>
<feature type="compositionally biased region" description="Gly residues" evidence="1">
    <location>
        <begin position="20"/>
        <end position="31"/>
    </location>
</feature>
<organism evidence="2 3">
    <name type="scientific">Xenopus laevis</name>
    <name type="common">African clawed frog</name>
    <dbReference type="NCBI Taxonomy" id="8355"/>
    <lineage>
        <taxon>Eukaryota</taxon>
        <taxon>Metazoa</taxon>
        <taxon>Chordata</taxon>
        <taxon>Craniata</taxon>
        <taxon>Vertebrata</taxon>
        <taxon>Euteleostomi</taxon>
        <taxon>Amphibia</taxon>
        <taxon>Batrachia</taxon>
        <taxon>Anura</taxon>
        <taxon>Pipoidea</taxon>
        <taxon>Pipidae</taxon>
        <taxon>Xenopodinae</taxon>
        <taxon>Xenopus</taxon>
        <taxon>Xenopus</taxon>
    </lineage>
</organism>
<feature type="region of interest" description="Disordered" evidence="1">
    <location>
        <begin position="20"/>
        <end position="70"/>
    </location>
</feature>
<sequence length="273" mass="30595">MAAGSHTMWDLIRHMRVREGGTGWGVTGRGSWGEEEEEESGGPRRQEEAEGDDDGGEEGPTNKMARRFTSDENGALVDEVVARWDVLFGSRSHRISAARHQQHWQQHWLRAKLVTRRAKAQKTGGRHVSPLRLKPYKCRLLDILGKEGCEGRPEWRTIGGPPQEEERRLGDQPAAQPGLIDTMVAAVQPMRQELWMRWWMAQIYTEIQETRMTIHRGFQDLVAAMAAQPHQPGGSAEGKGPPAVPPPPPEAPQHQRERGHGRGHGPVRGDKQP</sequence>
<evidence type="ECO:0000313" key="2">
    <source>
        <dbReference type="EMBL" id="OCT62611.1"/>
    </source>
</evidence>
<dbReference type="Proteomes" id="UP000694892">
    <property type="component" value="Chromosome 9_10L"/>
</dbReference>
<feature type="region of interest" description="Disordered" evidence="1">
    <location>
        <begin position="152"/>
        <end position="177"/>
    </location>
</feature>
<dbReference type="PANTHER" id="PTHR23098">
    <property type="entry name" value="AGAP001331-PA-RELATED"/>
    <property type="match status" value="1"/>
</dbReference>
<feature type="region of interest" description="Disordered" evidence="1">
    <location>
        <begin position="227"/>
        <end position="273"/>
    </location>
</feature>
<evidence type="ECO:0000313" key="3">
    <source>
        <dbReference type="Proteomes" id="UP000694892"/>
    </source>
</evidence>
<dbReference type="EMBL" id="CM004482">
    <property type="protein sequence ID" value="OCT62611.1"/>
    <property type="molecule type" value="Genomic_DNA"/>
</dbReference>
<accession>A0A974H334</accession>
<dbReference type="PANTHER" id="PTHR23098:SF23">
    <property type="entry name" value="MYB-RELATED TRANSCRIPTION FACTOR, PARTNER OF PROFILIN-LIKE ISOFORM X2-RELATED"/>
    <property type="match status" value="1"/>
</dbReference>
<reference evidence="3" key="1">
    <citation type="journal article" date="2016" name="Nature">
        <title>Genome evolution in the allotetraploid frog Xenopus laevis.</title>
        <authorList>
            <person name="Session A.M."/>
            <person name="Uno Y."/>
            <person name="Kwon T."/>
            <person name="Chapman J.A."/>
            <person name="Toyoda A."/>
            <person name="Takahashi S."/>
            <person name="Fukui A."/>
            <person name="Hikosaka A."/>
            <person name="Suzuki A."/>
            <person name="Kondo M."/>
            <person name="van Heeringen S.J."/>
            <person name="Quigley I."/>
            <person name="Heinz S."/>
            <person name="Ogino H."/>
            <person name="Ochi H."/>
            <person name="Hellsten U."/>
            <person name="Lyons J.B."/>
            <person name="Simakov O."/>
            <person name="Putnam N."/>
            <person name="Stites J."/>
            <person name="Kuroki Y."/>
            <person name="Tanaka T."/>
            <person name="Michiue T."/>
            <person name="Watanabe M."/>
            <person name="Bogdanovic O."/>
            <person name="Lister R."/>
            <person name="Georgiou G."/>
            <person name="Paranjpe S.S."/>
            <person name="van Kruijsbergen I."/>
            <person name="Shu S."/>
            <person name="Carlson J."/>
            <person name="Kinoshita T."/>
            <person name="Ohta Y."/>
            <person name="Mawaribuchi S."/>
            <person name="Jenkins J."/>
            <person name="Grimwood J."/>
            <person name="Schmutz J."/>
            <person name="Mitros T."/>
            <person name="Mozaffari S.V."/>
            <person name="Suzuki Y."/>
            <person name="Haramoto Y."/>
            <person name="Yamamoto T.S."/>
            <person name="Takagi C."/>
            <person name="Heald R."/>
            <person name="Miller K."/>
            <person name="Haudenschild C."/>
            <person name="Kitzman J."/>
            <person name="Nakayama T."/>
            <person name="Izutsu Y."/>
            <person name="Robert J."/>
            <person name="Fortriede J."/>
            <person name="Burns K."/>
            <person name="Lotay V."/>
            <person name="Karimi K."/>
            <person name="Yasuoka Y."/>
            <person name="Dichmann D.S."/>
            <person name="Flajnik M.F."/>
            <person name="Houston D.W."/>
            <person name="Shendure J."/>
            <person name="DuPasquier L."/>
            <person name="Vize P.D."/>
            <person name="Zorn A.M."/>
            <person name="Ito M."/>
            <person name="Marcotte E.M."/>
            <person name="Wallingford J.B."/>
            <person name="Ito Y."/>
            <person name="Asashima M."/>
            <person name="Ueno N."/>
            <person name="Matsuda Y."/>
            <person name="Veenstra G.J."/>
            <person name="Fujiyama A."/>
            <person name="Harland R.M."/>
            <person name="Taira M."/>
            <person name="Rokhsar D.S."/>
        </authorList>
    </citation>
    <scope>NUCLEOTIDE SEQUENCE [LARGE SCALE GENOMIC DNA]</scope>
    <source>
        <strain evidence="3">J</strain>
    </source>
</reference>
<dbReference type="AlphaFoldDB" id="A0A974H334"/>
<evidence type="ECO:0000256" key="1">
    <source>
        <dbReference type="SAM" id="MobiDB-lite"/>
    </source>
</evidence>
<proteinExistence type="predicted"/>
<name>A0A974H334_XENLA</name>
<protein>
    <submittedName>
        <fullName evidence="2">Uncharacterized protein</fullName>
    </submittedName>
</protein>